<dbReference type="Proteomes" id="UP000249746">
    <property type="component" value="Unassembled WGS sequence"/>
</dbReference>
<gene>
    <name evidence="3" type="ORF">B6S12_07075</name>
</gene>
<dbReference type="EMBL" id="NBIU01000020">
    <property type="protein sequence ID" value="PZT47841.1"/>
    <property type="molecule type" value="Genomic_DNA"/>
</dbReference>
<accession>A0A2W6MV57</accession>
<evidence type="ECO:0000313" key="3">
    <source>
        <dbReference type="EMBL" id="PZT47841.1"/>
    </source>
</evidence>
<keyword evidence="2" id="KW-0812">Transmembrane</keyword>
<sequence length="186" mass="21728">MKNKIFINFVVFLGVFLASWLFLGKIFVLNFAFAFLSFVLVILAVFYAQKRKINALIANADSKELEAISKMYESKAQKLEEELWQEDEEDNKESLEEKIEEISKNKEKDKIKIPKKRRFWQNFDKTSSKLGVKMFFMPLRLLAYAFLVVGFLILLKNEALHLWGFFSGLVFANGVVILNVVLWKIK</sequence>
<keyword evidence="2" id="KW-0472">Membrane</keyword>
<feature type="coiled-coil region" evidence="1">
    <location>
        <begin position="62"/>
        <end position="112"/>
    </location>
</feature>
<keyword evidence="2" id="KW-1133">Transmembrane helix</keyword>
<dbReference type="OrthoDB" id="5325214at2"/>
<keyword evidence="1" id="KW-0175">Coiled coil</keyword>
<feature type="transmembrane region" description="Helical" evidence="2">
    <location>
        <begin position="161"/>
        <end position="183"/>
    </location>
</feature>
<protein>
    <submittedName>
        <fullName evidence="3">Uncharacterized protein</fullName>
    </submittedName>
</protein>
<feature type="transmembrane region" description="Helical" evidence="2">
    <location>
        <begin position="29"/>
        <end position="48"/>
    </location>
</feature>
<organism evidence="3 4">
    <name type="scientific">Helicobacter valdiviensis</name>
    <dbReference type="NCBI Taxonomy" id="1458358"/>
    <lineage>
        <taxon>Bacteria</taxon>
        <taxon>Pseudomonadati</taxon>
        <taxon>Campylobacterota</taxon>
        <taxon>Epsilonproteobacteria</taxon>
        <taxon>Campylobacterales</taxon>
        <taxon>Helicobacteraceae</taxon>
        <taxon>Helicobacter</taxon>
    </lineage>
</organism>
<evidence type="ECO:0000256" key="1">
    <source>
        <dbReference type="SAM" id="Coils"/>
    </source>
</evidence>
<evidence type="ECO:0000313" key="4">
    <source>
        <dbReference type="Proteomes" id="UP000249746"/>
    </source>
</evidence>
<evidence type="ECO:0000256" key="2">
    <source>
        <dbReference type="SAM" id="Phobius"/>
    </source>
</evidence>
<dbReference type="RefSeq" id="WP_111230107.1">
    <property type="nucleotide sequence ID" value="NZ_NBIU01000020.1"/>
</dbReference>
<keyword evidence="4" id="KW-1185">Reference proteome</keyword>
<reference evidence="3 4" key="1">
    <citation type="submission" date="2017-03" db="EMBL/GenBank/DDBJ databases">
        <title>Genomic and clinical evidence uncovers the enterohepatic species Helicobacter valdiviensis as a potential human intestinal pathogen.</title>
        <authorList>
            <person name="Fresia P."/>
            <person name="Jara R."/>
            <person name="Sierra R."/>
            <person name="Ferres I."/>
            <person name="Greif G."/>
            <person name="Iraola G."/>
            <person name="Collado L."/>
        </authorList>
    </citation>
    <scope>NUCLEOTIDE SEQUENCE [LARGE SCALE GENOMIC DNA]</scope>
    <source>
        <strain evidence="3 4">WBE14</strain>
    </source>
</reference>
<feature type="transmembrane region" description="Helical" evidence="2">
    <location>
        <begin position="5"/>
        <end position="23"/>
    </location>
</feature>
<comment type="caution">
    <text evidence="3">The sequence shown here is derived from an EMBL/GenBank/DDBJ whole genome shotgun (WGS) entry which is preliminary data.</text>
</comment>
<name>A0A2W6MV57_9HELI</name>
<feature type="transmembrane region" description="Helical" evidence="2">
    <location>
        <begin position="135"/>
        <end position="155"/>
    </location>
</feature>
<dbReference type="AlphaFoldDB" id="A0A2W6MV57"/>
<proteinExistence type="predicted"/>